<dbReference type="PANTHER" id="PTHR40278">
    <property type="entry name" value="DNA UTILIZATION PROTEIN HOFN"/>
    <property type="match status" value="1"/>
</dbReference>
<evidence type="ECO:0000256" key="1">
    <source>
        <dbReference type="SAM" id="Coils"/>
    </source>
</evidence>
<dbReference type="EMBL" id="MCRI01000001">
    <property type="protein sequence ID" value="ODN68097.1"/>
    <property type="molecule type" value="Genomic_DNA"/>
</dbReference>
<dbReference type="Proteomes" id="UP000094379">
    <property type="component" value="Unassembled WGS sequence"/>
</dbReference>
<dbReference type="AlphaFoldDB" id="A0A1E3GVN3"/>
<accession>A0A1E3GVN3</accession>
<organism evidence="3 4">
    <name type="scientific">Methylophaga muralis</name>
    <dbReference type="NCBI Taxonomy" id="291169"/>
    <lineage>
        <taxon>Bacteria</taxon>
        <taxon>Pseudomonadati</taxon>
        <taxon>Pseudomonadota</taxon>
        <taxon>Gammaproteobacteria</taxon>
        <taxon>Thiotrichales</taxon>
        <taxon>Piscirickettsiaceae</taxon>
        <taxon>Methylophaga</taxon>
    </lineage>
</organism>
<evidence type="ECO:0000313" key="3">
    <source>
        <dbReference type="EMBL" id="ODN68097.1"/>
    </source>
</evidence>
<keyword evidence="2" id="KW-1133">Transmembrane helix</keyword>
<dbReference type="GO" id="GO:0043107">
    <property type="term" value="P:type IV pilus-dependent motility"/>
    <property type="evidence" value="ECO:0007669"/>
    <property type="project" value="TreeGrafter"/>
</dbReference>
<dbReference type="InterPro" id="IPR007813">
    <property type="entry name" value="PilN"/>
</dbReference>
<comment type="caution">
    <text evidence="3">The sequence shown here is derived from an EMBL/GenBank/DDBJ whole genome shotgun (WGS) entry which is preliminary data.</text>
</comment>
<reference evidence="3 4" key="1">
    <citation type="submission" date="2016-07" db="EMBL/GenBank/DDBJ databases">
        <title>Draft Genome Sequence of Methylophaga muralis Bur 1.</title>
        <authorList>
            <person name="Vasilenko O.V."/>
            <person name="Doronina N.V."/>
            <person name="Shmareva M.N."/>
            <person name="Tarlachkov S.V."/>
            <person name="Mustakhimov I."/>
            <person name="Trotsenko Y.A."/>
        </authorList>
    </citation>
    <scope>NUCLEOTIDE SEQUENCE [LARGE SCALE GENOMIC DNA]</scope>
    <source>
        <strain evidence="3 4">Bur 1</strain>
    </source>
</reference>
<dbReference type="PATRIC" id="fig|291169.3.peg.68"/>
<dbReference type="GO" id="GO:0043683">
    <property type="term" value="P:type IV pilus assembly"/>
    <property type="evidence" value="ECO:0007669"/>
    <property type="project" value="TreeGrafter"/>
</dbReference>
<keyword evidence="1" id="KW-0175">Coiled coil</keyword>
<sequence length="186" mass="21756">MAHINLLPWREEKRQERQKQFYIAMGLTLGFAILVFYFFTSYMNGLLNEQTQRNSFLQQEISKLDIQIREIQELEKQRDQLLARMQVIQDLQQSRPKVVKVFDSLVKTVPEGIHLQVLTREGDKLIVQGVAQTNARVSVLMNQLDKDPEFTESKLRIVQRTSSRDDAIRQFTVEVNESKASTDEEQ</sequence>
<feature type="transmembrane region" description="Helical" evidence="2">
    <location>
        <begin position="21"/>
        <end position="39"/>
    </location>
</feature>
<dbReference type="PANTHER" id="PTHR40278:SF2">
    <property type="entry name" value="TYPE IV PILUS INNER MEMBRANE COMPONENT PILN"/>
    <property type="match status" value="1"/>
</dbReference>
<keyword evidence="4" id="KW-1185">Reference proteome</keyword>
<dbReference type="InterPro" id="IPR052534">
    <property type="entry name" value="Extracell_DNA_Util/SecSys_Comp"/>
</dbReference>
<feature type="coiled-coil region" evidence="1">
    <location>
        <begin position="47"/>
        <end position="91"/>
    </location>
</feature>
<proteinExistence type="predicted"/>
<dbReference type="Pfam" id="PF05137">
    <property type="entry name" value="PilN"/>
    <property type="match status" value="1"/>
</dbReference>
<evidence type="ECO:0000313" key="4">
    <source>
        <dbReference type="Proteomes" id="UP000094379"/>
    </source>
</evidence>
<dbReference type="RefSeq" id="WP_069294689.1">
    <property type="nucleotide sequence ID" value="NZ_MCRI01000001.1"/>
</dbReference>
<name>A0A1E3GVN3_9GAMM</name>
<protein>
    <submittedName>
        <fullName evidence="3">Fimbrial assembly protein (PilN)</fullName>
    </submittedName>
</protein>
<gene>
    <name evidence="3" type="ORF">A9E74_00069</name>
</gene>
<evidence type="ECO:0000256" key="2">
    <source>
        <dbReference type="SAM" id="Phobius"/>
    </source>
</evidence>
<keyword evidence="2" id="KW-0472">Membrane</keyword>
<dbReference type="STRING" id="291169.A9E74_00069"/>
<keyword evidence="2" id="KW-0812">Transmembrane</keyword>